<dbReference type="AlphaFoldDB" id="A0A538TVM5"/>
<name>A0A538TVM5_UNCEI</name>
<dbReference type="InterPro" id="IPR011990">
    <property type="entry name" value="TPR-like_helical_dom_sf"/>
</dbReference>
<comment type="caution">
    <text evidence="1">The sequence shown here is derived from an EMBL/GenBank/DDBJ whole genome shotgun (WGS) entry which is preliminary data.</text>
</comment>
<evidence type="ECO:0000313" key="2">
    <source>
        <dbReference type="Proteomes" id="UP000316609"/>
    </source>
</evidence>
<accession>A0A538TVM5</accession>
<dbReference type="EMBL" id="VBOY01000033">
    <property type="protein sequence ID" value="TMQ67676.1"/>
    <property type="molecule type" value="Genomic_DNA"/>
</dbReference>
<dbReference type="Proteomes" id="UP000316609">
    <property type="component" value="Unassembled WGS sequence"/>
</dbReference>
<sequence>MRVDALLRQSTSAADLRARLLAHAASLPDSAHREQGEALYFVGLSFERDGKADSAITAYERACELRGEPTDRDALVDALLQRDASGDAARALARLRGPVVPVLLSTQWDAQNFDARQAWALYLAGRADSALDLLHSIDEDLYQDDNPLARDWRYRAAVMELEHGDAKRAVAYLEPLAVASREADRDVMGMLKEAGRKLGVQPRLHETLRRRLMEGERDDKALLTRLGMRRLSFTAEDGAVLGAILLAPATAHRALVVLLDSGESVEAYDSLASGLGRAGYALVFLEPRGSGGSVGPACPLPETWRGREARMQLRVAEDVVHALRTLAKATSVDTASYGIVAAPTMGSSAIDAARVDHRVRRLVLLSPTPSPVDLGRMGATLARLKLPVFFQTVEQDAESAENADALLASAQSRASRVADSPLGHGAQAFHYDASALPRLLRWLDESWPARR</sequence>
<dbReference type="Gene3D" id="3.40.50.1820">
    <property type="entry name" value="alpha/beta hydrolase"/>
    <property type="match status" value="1"/>
</dbReference>
<dbReference type="SUPFAM" id="SSF48452">
    <property type="entry name" value="TPR-like"/>
    <property type="match status" value="1"/>
</dbReference>
<organism evidence="1 2">
    <name type="scientific">Eiseniibacteriota bacterium</name>
    <dbReference type="NCBI Taxonomy" id="2212470"/>
    <lineage>
        <taxon>Bacteria</taxon>
        <taxon>Candidatus Eiseniibacteriota</taxon>
    </lineage>
</organism>
<dbReference type="Gene3D" id="1.25.40.10">
    <property type="entry name" value="Tetratricopeptide repeat domain"/>
    <property type="match status" value="1"/>
</dbReference>
<dbReference type="InterPro" id="IPR029058">
    <property type="entry name" value="AB_hydrolase_fold"/>
</dbReference>
<gene>
    <name evidence="1" type="ORF">E6K78_04070</name>
</gene>
<proteinExistence type="predicted"/>
<evidence type="ECO:0008006" key="3">
    <source>
        <dbReference type="Google" id="ProtNLM"/>
    </source>
</evidence>
<dbReference type="SUPFAM" id="SSF53474">
    <property type="entry name" value="alpha/beta-Hydrolases"/>
    <property type="match status" value="1"/>
</dbReference>
<evidence type="ECO:0000313" key="1">
    <source>
        <dbReference type="EMBL" id="TMQ67676.1"/>
    </source>
</evidence>
<reference evidence="1 2" key="1">
    <citation type="journal article" date="2019" name="Nat. Microbiol.">
        <title>Mediterranean grassland soil C-N compound turnover is dependent on rainfall and depth, and is mediated by genomically divergent microorganisms.</title>
        <authorList>
            <person name="Diamond S."/>
            <person name="Andeer P.F."/>
            <person name="Li Z."/>
            <person name="Crits-Christoph A."/>
            <person name="Burstein D."/>
            <person name="Anantharaman K."/>
            <person name="Lane K.R."/>
            <person name="Thomas B.C."/>
            <person name="Pan C."/>
            <person name="Northen T.R."/>
            <person name="Banfield J.F."/>
        </authorList>
    </citation>
    <scope>NUCLEOTIDE SEQUENCE [LARGE SCALE GENOMIC DNA]</scope>
    <source>
        <strain evidence="1">WS_8</strain>
    </source>
</reference>
<protein>
    <recommendedName>
        <fullName evidence="3">Tetratricopeptide repeat protein</fullName>
    </recommendedName>
</protein>